<reference evidence="1 2" key="1">
    <citation type="submission" date="2010-01" db="EMBL/GenBank/DDBJ databases">
        <authorList>
            <person name="Muzny D."/>
            <person name="Qin X."/>
            <person name="Deng J."/>
            <person name="Jiang H."/>
            <person name="Liu Y."/>
            <person name="Qu J."/>
            <person name="Song X.-Z."/>
            <person name="Zhang L."/>
            <person name="Thornton R."/>
            <person name="Coyle M."/>
            <person name="Francisco L."/>
            <person name="Jackson L."/>
            <person name="Javaid M."/>
            <person name="Korchina V."/>
            <person name="Kovar C."/>
            <person name="Mata R."/>
            <person name="Mathew T."/>
            <person name="Ngo R."/>
            <person name="Nguyen L."/>
            <person name="Nguyen N."/>
            <person name="Okwuonu G."/>
            <person name="Ongeri F."/>
            <person name="Pham C."/>
            <person name="Simmons D."/>
            <person name="Wilczek-Boney K."/>
            <person name="Hale W."/>
            <person name="Jakkamsetti A."/>
            <person name="Pham P."/>
            <person name="Ruth R."/>
            <person name="San Lucas F."/>
            <person name="Warren J."/>
            <person name="Zhang J."/>
            <person name="Zhao Z."/>
            <person name="Zhou C."/>
            <person name="Zhu D."/>
            <person name="Lee S."/>
            <person name="Bess C."/>
            <person name="Blankenburg K."/>
            <person name="Forbes L."/>
            <person name="Fu Q."/>
            <person name="Gubbala S."/>
            <person name="Hirani K."/>
            <person name="Jayaseelan J.C."/>
            <person name="Lara F."/>
            <person name="Munidasa M."/>
            <person name="Palculict T."/>
            <person name="Patil S."/>
            <person name="Pu L.-L."/>
            <person name="Saada N."/>
            <person name="Tang L."/>
            <person name="Weissenberger G."/>
            <person name="Zhu Y."/>
            <person name="Hemphill L."/>
            <person name="Shang Y."/>
            <person name="Youmans B."/>
            <person name="Ayvaz T."/>
            <person name="Ross M."/>
            <person name="Santibanez J."/>
            <person name="Aqrawi P."/>
            <person name="Gross S."/>
            <person name="Joshi V."/>
            <person name="Fowler G."/>
            <person name="Nazareth L."/>
            <person name="Reid J."/>
            <person name="Worley K."/>
            <person name="Petrosino J."/>
            <person name="Highlander S."/>
            <person name="Gibbs R."/>
        </authorList>
    </citation>
    <scope>NUCLEOTIDE SEQUENCE [LARGE SCALE GENOMIC DNA]</scope>
    <source>
        <strain evidence="1 2">DSM 4582</strain>
    </source>
</reference>
<protein>
    <recommendedName>
        <fullName evidence="3">Lipoprotein</fullName>
    </recommendedName>
</protein>
<keyword evidence="2" id="KW-1185">Reference proteome</keyword>
<dbReference type="EMBL" id="ADBY01000018">
    <property type="protein sequence ID" value="EFE97396.1"/>
    <property type="molecule type" value="Genomic_DNA"/>
</dbReference>
<sequence>MIFSYRLHTFPPFRPDLARSRPFYAGSALLIGCNSIANV</sequence>
<evidence type="ECO:0000313" key="1">
    <source>
        <dbReference type="EMBL" id="EFE97396.1"/>
    </source>
</evidence>
<evidence type="ECO:0008006" key="3">
    <source>
        <dbReference type="Google" id="ProtNLM"/>
    </source>
</evidence>
<comment type="caution">
    <text evidence="1">The sequence shown here is derived from an EMBL/GenBank/DDBJ whole genome shotgun (WGS) entry which is preliminary data.</text>
</comment>
<dbReference type="PROSITE" id="PS51257">
    <property type="entry name" value="PROKAR_LIPOPROTEIN"/>
    <property type="match status" value="1"/>
</dbReference>
<proteinExistence type="predicted"/>
<name>D4DYC1_SEROD</name>
<accession>D4DYC1</accession>
<dbReference type="AlphaFoldDB" id="D4DYC1"/>
<dbReference type="Proteomes" id="UP000005723">
    <property type="component" value="Unassembled WGS sequence"/>
</dbReference>
<dbReference type="HOGENOM" id="CLU_3316851_0_0_6"/>
<gene>
    <name evidence="1" type="ORF">HMPREF0758_0921</name>
</gene>
<organism evidence="1 2">
    <name type="scientific">Serratia odorifera DSM 4582</name>
    <dbReference type="NCBI Taxonomy" id="667129"/>
    <lineage>
        <taxon>Bacteria</taxon>
        <taxon>Pseudomonadati</taxon>
        <taxon>Pseudomonadota</taxon>
        <taxon>Gammaproteobacteria</taxon>
        <taxon>Enterobacterales</taxon>
        <taxon>Yersiniaceae</taxon>
        <taxon>Serratia</taxon>
    </lineage>
</organism>
<evidence type="ECO:0000313" key="2">
    <source>
        <dbReference type="Proteomes" id="UP000005723"/>
    </source>
</evidence>